<dbReference type="RefSeq" id="WP_146832208.1">
    <property type="nucleotide sequence ID" value="NZ_CP042476.1"/>
</dbReference>
<dbReference type="Proteomes" id="UP000321954">
    <property type="component" value="Chromosome"/>
</dbReference>
<dbReference type="EMBL" id="CP042476">
    <property type="protein sequence ID" value="QED37316.1"/>
    <property type="molecule type" value="Genomic_DNA"/>
</dbReference>
<evidence type="ECO:0000313" key="2">
    <source>
        <dbReference type="Proteomes" id="UP000321954"/>
    </source>
</evidence>
<sequence>MTALIKTIIAAIIGMFGSLEMEQSTPMEITGIQIEKKCAQGRLFTPEVNCGKEVISWEYINSSSAS</sequence>
<accession>A0A5B8YM15</accession>
<evidence type="ECO:0000313" key="1">
    <source>
        <dbReference type="EMBL" id="QED37316.1"/>
    </source>
</evidence>
<reference evidence="1 2" key="1">
    <citation type="submission" date="2019-08" db="EMBL/GenBank/DDBJ databases">
        <title>Antarcticibacterium arcticum sp. nov., a bacterium isolated from marine sediment of the Canadian Beaufort Sea.</title>
        <authorList>
            <person name="Lee Y.M."/>
            <person name="Baek K."/>
            <person name="Lee D.-H."/>
            <person name="Shin S.C."/>
            <person name="Jin Y.K."/>
            <person name="Park Y."/>
        </authorList>
    </citation>
    <scope>NUCLEOTIDE SEQUENCE [LARGE SCALE GENOMIC DNA]</scope>
    <source>
        <strain evidence="1 2">PAMC 28998</strain>
    </source>
</reference>
<protein>
    <submittedName>
        <fullName evidence="1">Uncharacterized protein</fullName>
    </submittedName>
</protein>
<gene>
    <name evidence="1" type="ORF">FK178_06120</name>
</gene>
<name>A0A5B8YM15_9FLAO</name>
<organism evidence="1 2">
    <name type="scientific">Antarcticibacterium arcticum</name>
    <dbReference type="NCBI Taxonomy" id="2585771"/>
    <lineage>
        <taxon>Bacteria</taxon>
        <taxon>Pseudomonadati</taxon>
        <taxon>Bacteroidota</taxon>
        <taxon>Flavobacteriia</taxon>
        <taxon>Flavobacteriales</taxon>
        <taxon>Flavobacteriaceae</taxon>
        <taxon>Antarcticibacterium</taxon>
    </lineage>
</organism>
<keyword evidence="2" id="KW-1185">Reference proteome</keyword>
<proteinExistence type="predicted"/>
<dbReference type="KEGG" id="anp:FK178_06120"/>
<dbReference type="AlphaFoldDB" id="A0A5B8YM15"/>